<sequence length="96" mass="11518">MEIYFAEWAWEKYQKGELKELGFEEGMSEIRFYTELNSMAVDPQRRPALEKLVEQFNREQKIGPQVDTQAIQQKLEEGERHKEKVQEEVKAKEQKK</sequence>
<proteinExistence type="predicted"/>
<accession>A0A7C2VFK7</accession>
<comment type="caution">
    <text evidence="2">The sequence shown here is derived from an EMBL/GenBank/DDBJ whole genome shotgun (WGS) entry which is preliminary data.</text>
</comment>
<gene>
    <name evidence="2" type="ORF">ENO47_03780</name>
</gene>
<protein>
    <submittedName>
        <fullName evidence="2">Uncharacterized protein</fullName>
    </submittedName>
</protein>
<organism evidence="2">
    <name type="scientific">Hydrogenobacter sp</name>
    <dbReference type="NCBI Taxonomy" id="2152829"/>
    <lineage>
        <taxon>Bacteria</taxon>
        <taxon>Pseudomonadati</taxon>
        <taxon>Aquificota</taxon>
        <taxon>Aquificia</taxon>
        <taxon>Aquificales</taxon>
        <taxon>Aquificaceae</taxon>
        <taxon>Hydrogenobacter</taxon>
    </lineage>
</organism>
<reference evidence="2" key="1">
    <citation type="journal article" date="2020" name="mSystems">
        <title>Genome- and Community-Level Interaction Insights into Carbon Utilization and Element Cycling Functions of Hydrothermarchaeota in Hydrothermal Sediment.</title>
        <authorList>
            <person name="Zhou Z."/>
            <person name="Liu Y."/>
            <person name="Xu W."/>
            <person name="Pan J."/>
            <person name="Luo Z.H."/>
            <person name="Li M."/>
        </authorList>
    </citation>
    <scope>NUCLEOTIDE SEQUENCE [LARGE SCALE GENOMIC DNA]</scope>
    <source>
        <strain evidence="2">SpSt-132</strain>
    </source>
</reference>
<feature type="region of interest" description="Disordered" evidence="1">
    <location>
        <begin position="75"/>
        <end position="96"/>
    </location>
</feature>
<evidence type="ECO:0000256" key="1">
    <source>
        <dbReference type="SAM" id="MobiDB-lite"/>
    </source>
</evidence>
<name>A0A7C2VFK7_9AQUI</name>
<dbReference type="AlphaFoldDB" id="A0A7C2VFK7"/>
<dbReference type="EMBL" id="DSFP01000033">
    <property type="protein sequence ID" value="HEW45775.1"/>
    <property type="molecule type" value="Genomic_DNA"/>
</dbReference>
<evidence type="ECO:0000313" key="2">
    <source>
        <dbReference type="EMBL" id="HEW45775.1"/>
    </source>
</evidence>